<proteinExistence type="predicted"/>
<dbReference type="AlphaFoldDB" id="A0A699J8T5"/>
<dbReference type="EMBL" id="BKCJ010380153">
    <property type="protein sequence ID" value="GFA17219.1"/>
    <property type="molecule type" value="Genomic_DNA"/>
</dbReference>
<gene>
    <name evidence="1" type="ORF">Tci_589191</name>
</gene>
<sequence>PWCLFVAGKCGLKSWEWCGGGGVEWRMGKMGAAVVGGKNGQK</sequence>
<organism evidence="1">
    <name type="scientific">Tanacetum cinerariifolium</name>
    <name type="common">Dalmatian daisy</name>
    <name type="synonym">Chrysanthemum cinerariifolium</name>
    <dbReference type="NCBI Taxonomy" id="118510"/>
    <lineage>
        <taxon>Eukaryota</taxon>
        <taxon>Viridiplantae</taxon>
        <taxon>Streptophyta</taxon>
        <taxon>Embryophyta</taxon>
        <taxon>Tracheophyta</taxon>
        <taxon>Spermatophyta</taxon>
        <taxon>Magnoliopsida</taxon>
        <taxon>eudicotyledons</taxon>
        <taxon>Gunneridae</taxon>
        <taxon>Pentapetalae</taxon>
        <taxon>asterids</taxon>
        <taxon>campanulids</taxon>
        <taxon>Asterales</taxon>
        <taxon>Asteraceae</taxon>
        <taxon>Asteroideae</taxon>
        <taxon>Anthemideae</taxon>
        <taxon>Anthemidinae</taxon>
        <taxon>Tanacetum</taxon>
    </lineage>
</organism>
<protein>
    <submittedName>
        <fullName evidence="1">Uncharacterized protein</fullName>
    </submittedName>
</protein>
<evidence type="ECO:0000313" key="1">
    <source>
        <dbReference type="EMBL" id="GFA17219.1"/>
    </source>
</evidence>
<comment type="caution">
    <text evidence="1">The sequence shown here is derived from an EMBL/GenBank/DDBJ whole genome shotgun (WGS) entry which is preliminary data.</text>
</comment>
<feature type="non-terminal residue" evidence="1">
    <location>
        <position position="1"/>
    </location>
</feature>
<accession>A0A699J8T5</accession>
<reference evidence="1" key="1">
    <citation type="journal article" date="2019" name="Sci. Rep.">
        <title>Draft genome of Tanacetum cinerariifolium, the natural source of mosquito coil.</title>
        <authorList>
            <person name="Yamashiro T."/>
            <person name="Shiraishi A."/>
            <person name="Satake H."/>
            <person name="Nakayama K."/>
        </authorList>
    </citation>
    <scope>NUCLEOTIDE SEQUENCE</scope>
</reference>
<name>A0A699J8T5_TANCI</name>